<dbReference type="EC" id="3.4.21.62" evidence="5"/>
<dbReference type="SUPFAM" id="SSF56801">
    <property type="entry name" value="Acetyl-CoA synthetase-like"/>
    <property type="match status" value="1"/>
</dbReference>
<comment type="caution">
    <text evidence="9">The sequence shown here is derived from an EMBL/GenBank/DDBJ whole genome shotgun (WGS) entry which is preliminary data.</text>
</comment>
<dbReference type="SUPFAM" id="SSF51120">
    <property type="entry name" value="beta-Roll"/>
    <property type="match status" value="2"/>
</dbReference>
<evidence type="ECO:0000256" key="5">
    <source>
        <dbReference type="ARBA" id="ARBA00023619"/>
    </source>
</evidence>
<protein>
    <recommendedName>
        <fullName evidence="5">subtilisin</fullName>
        <ecNumber evidence="5">3.4.21.62</ecNumber>
    </recommendedName>
</protein>
<evidence type="ECO:0000256" key="1">
    <source>
        <dbReference type="ARBA" id="ARBA00022670"/>
    </source>
</evidence>
<feature type="domain" description="Peptidase S8/S53" evidence="8">
    <location>
        <begin position="107"/>
        <end position="383"/>
    </location>
</feature>
<evidence type="ECO:0000313" key="10">
    <source>
        <dbReference type="EMBL" id="CAL4759040.1"/>
    </source>
</evidence>
<feature type="active site" description="Charge relay system" evidence="6">
    <location>
        <position position="338"/>
    </location>
</feature>
<dbReference type="InterPro" id="IPR023828">
    <property type="entry name" value="Peptidase_S8_Ser-AS"/>
</dbReference>
<dbReference type="Pfam" id="PF00082">
    <property type="entry name" value="Peptidase_S8"/>
    <property type="match status" value="1"/>
</dbReference>
<keyword evidence="11" id="KW-1185">Reference proteome</keyword>
<reference evidence="10 11" key="2">
    <citation type="submission" date="2024-05" db="EMBL/GenBank/DDBJ databases">
        <authorList>
            <person name="Chen Y."/>
            <person name="Shah S."/>
            <person name="Dougan E. K."/>
            <person name="Thang M."/>
            <person name="Chan C."/>
        </authorList>
    </citation>
    <scope>NUCLEOTIDE SEQUENCE [LARGE SCALE GENOMIC DNA]</scope>
</reference>
<dbReference type="Pfam" id="PF00353">
    <property type="entry name" value="HemolysinCabind"/>
    <property type="match status" value="4"/>
</dbReference>
<dbReference type="Gene3D" id="3.40.50.200">
    <property type="entry name" value="Peptidase S8/S53 domain"/>
    <property type="match status" value="1"/>
</dbReference>
<dbReference type="EMBL" id="CAMXCT020000001">
    <property type="protein sequence ID" value="CAL1125103.1"/>
    <property type="molecule type" value="Genomic_DNA"/>
</dbReference>
<gene>
    <name evidence="9" type="ORF">C1SCF055_LOCUS318</name>
</gene>
<dbReference type="EMBL" id="CAMXCT030000001">
    <property type="protein sequence ID" value="CAL4759040.1"/>
    <property type="molecule type" value="Genomic_DNA"/>
</dbReference>
<evidence type="ECO:0000256" key="7">
    <source>
        <dbReference type="RuleBase" id="RU003355"/>
    </source>
</evidence>
<accession>A0A9P1BE13</accession>
<dbReference type="InterPro" id="IPR023827">
    <property type="entry name" value="Peptidase_S8_Asp-AS"/>
</dbReference>
<dbReference type="Gene3D" id="2.150.10.10">
    <property type="entry name" value="Serralysin-like metalloprotease, C-terminal"/>
    <property type="match status" value="3"/>
</dbReference>
<dbReference type="PANTHER" id="PTHR36932:SF1">
    <property type="entry name" value="CAPSULAR POLYSACCHARIDE BIOSYNTHESIS PROTEIN"/>
    <property type="match status" value="1"/>
</dbReference>
<dbReference type="InterPro" id="IPR053158">
    <property type="entry name" value="CapK_Type1_Caps_Biosynth"/>
</dbReference>
<reference evidence="9" key="1">
    <citation type="submission" date="2022-10" db="EMBL/GenBank/DDBJ databases">
        <authorList>
            <person name="Chen Y."/>
            <person name="Dougan E. K."/>
            <person name="Chan C."/>
            <person name="Rhodes N."/>
            <person name="Thang M."/>
        </authorList>
    </citation>
    <scope>NUCLEOTIDE SEQUENCE</scope>
</reference>
<dbReference type="Gene3D" id="2.60.120.380">
    <property type="match status" value="3"/>
</dbReference>
<dbReference type="InterPro" id="IPR011049">
    <property type="entry name" value="Serralysin-like_metalloprot_C"/>
</dbReference>
<keyword evidence="1 6" id="KW-0645">Protease</keyword>
<dbReference type="GO" id="GO:0006508">
    <property type="term" value="P:proteolysis"/>
    <property type="evidence" value="ECO:0007669"/>
    <property type="project" value="UniProtKB-KW"/>
</dbReference>
<proteinExistence type="inferred from homology"/>
<dbReference type="Gene3D" id="3.40.50.12780">
    <property type="entry name" value="N-terminal domain of ligase-like"/>
    <property type="match status" value="1"/>
</dbReference>
<dbReference type="GO" id="GO:0004252">
    <property type="term" value="F:serine-type endopeptidase activity"/>
    <property type="evidence" value="ECO:0007669"/>
    <property type="project" value="UniProtKB-UniRule"/>
</dbReference>
<keyword evidence="3 6" id="KW-0720">Serine protease</keyword>
<dbReference type="OrthoDB" id="206201at2759"/>
<dbReference type="SUPFAM" id="SSF52743">
    <property type="entry name" value="Subtilisin-like"/>
    <property type="match status" value="1"/>
</dbReference>
<sequence>MLNRRSVRNRFLNRYEANVEPLESRLLLAVDAWGTLGLDRAALAAQLSSGLTTTASEAVAKAVGQRWNYEGDTAQQQTADSGPLINLDDFQSDPRFTGVDGSGYAAVVLDTGIDLDHPFFGPDTTLDGVADRIVYNQDFTGADSNAQDVNGHGSNVSSIVASQDVSYPGVAPGADIIHLQVLDDAGFGNFGDVEAALQWVVANAATYNIVTVNMSLSDGSNRQVEAGDYGLDDELAALAALDVVVVSAAGNSFFSNASVPGVSYPAADPNSLAVSAVWDGNNGGPFQWGTGAIDYTTDADRLTSFSQRHPLLTDVLAPGALISGADAVGGVATYAGTSQAAPHIAGVAVLAQQLADAAMGRLLTNQEFADLLQDTAVVVNDGDDENDNVINTDADYFRVDMFALAEAIEALGKIHVISSSPAEDGLVTTAPLQFVFDFSTDYSAASVQASDLTVNGVPADLVDLTDDDTLTFTFLSSPVTTQGMQSMQIAAGAIEDEAFEAIDQYDAVFRWDAVPMQVLSSTPTANSTASLPLTSIRLDLNEAYEVASLGVDDLALSHGSVVGFNMIDADTVEYTIAGLSAEGSLTARLVEGALQDVYGNPSLEFTSLYTLDFDTVQLNELAPATDSLGTLQREQLLEGSIQTSGDIDTFNVSLESQQSLTVFVAAEGSLRSRIRVFNPQGVLQFTAQAPGPGALAYIQSFDISEGGVYSIQISSLSGSTGSYDLAVVVSGDVELEEVGIGSNDTVATAQNLDNSLVELDPNVSRTLIQGAVEGDLMMVGPDEFGYEALVVPFEFDDVSDTGTKIFDNDVSGVDNATYQLSALHLDGFTFSFYGSVYTSAFISSNGSLNFFAPDTSPNNSDLTQSPFLPTIAVLWDDLFIDTTAESAVYWEVQGSGSNQKLVVQWNEVRFLGAGAGDTVTFQAVLSESDNTIQLNYLDLDTAHPGSGGSSATVGIKDLNFQIPGQSDNRLLVSLDDGPNEFVDSGVSLKIGVGIVPEPEPDYYAVTLAAGDYVSLVATSERRGTLSVELRDPMDMVLQSATSAVNADAVIDGYSIVTGGTYYVRVTGATATDYRMLVTRNASFDIEANDEADTGQDITATGVAFGSVGYGTSGSAAAGTPVVGPYDVLASPISLGFASDGSFVGSTLGARHNGVEYLDFGTALAAYTVAFDGATYTNGSPATGTDFAVTLEDISSGSEHGVRILGTIIPGVVFERIVRWSDGDDFAVVTTSVTNNTGGTLNNVALLENQDPDPGGDVITSNDVVDDGNLVLAGSLFNGVLGLGSIDPRAVVSVEGNLVTDPFNVLNSPQDPYGQTTDLSINLAFDLGAILPGVRREATFLMVMGPSIDAVRQTFSQASHDSLPASDDYYSITLGDNETILVTTRTPGETTGQGTNGLNPAIEIFGPGGGLVAADAGSASDGKNTQLSYTTSGAGVYTIRVLPEGDTQGDYVLVVNRAPTVSIDGPATGVPYQPRTFTLMATDPNPTDQAGEFQYRIDWDSDGEVDQTIIGPATVEVTHRFSELGMNNFSVVAVDARHAGGPSALESPVISQYEFQVDDDSPGLTNFAFGGSEGVDQIHIAELGTGTISLNIQVLDGVLLNTSEVLGGITGRVLAYTGSEDDTVVGSLLATIELEADAGAGDDILLGGGAVNVLIGGDGDDTLLGGSGNDILWADSVDGAEGATGNDLVIGGAGDDFIAGDGSEGGDDFIYGFDGNDTILAGGGDDYVEGGNDDDRIYGGDGAEGSADQLFGGGGNDFIDGGVGTDTIDGGAGRDFLVGGVQGSEQLLGDWLLGESGEDIFLAGALLFVEEEVPQAVDAIIAEWTSGRDYATRIENISGTGVGPRDNGDYFLQVDQTVEGNSLVDDLTGGSNLDWFLYTLAEDILNDPEGIDWPPIPRPQAALPLAMLFQLQQTEWLSSEALQQQQRRQLHRVLTHALESVPYYREGWGGAGVKAEAALDPLAWSQMPTLTRRELQFAGEGLHSTALPREHGKVSLHVTGGSTGEPVRVLGTAVTSASWRVFTLRDHLWHRRDFSGKLAAIRFVDSEAARPPAGAKAQNWGSATRGLFETGPCSLLHINSTTDEQARWLLQEDPEYLMTYPTVVHALARHFERDGLKLNRLREVRSFGEILEPHVREACRRAWDVPVVDTYSSEEFGYLALQCPEHNCYHIQAENVLLEVLDDDGRACEPGEIGRVVVTGLHNFAMPLIRYEIGDYAEVGEPCACGRGLPVLRRVLGRQRNMFTMPDGRTRWPVVEARDLAGVFEDLPPITKFQVVQKTLELLELNLVTLRPLTPKEEEAIRSYVKRGLEYDFDVQFNYVEDIPRTPRGKYEEFRSEVSSASNG</sequence>
<dbReference type="PRINTS" id="PR00723">
    <property type="entry name" value="SUBTILISIN"/>
</dbReference>
<dbReference type="PRINTS" id="PR00313">
    <property type="entry name" value="CABNDNGRPT"/>
</dbReference>
<dbReference type="PROSITE" id="PS00136">
    <property type="entry name" value="SUBTILASE_ASP"/>
    <property type="match status" value="1"/>
</dbReference>
<evidence type="ECO:0000256" key="6">
    <source>
        <dbReference type="PROSITE-ProRule" id="PRU01240"/>
    </source>
</evidence>
<dbReference type="InterPro" id="IPR001343">
    <property type="entry name" value="Hemolysn_Ca-bd"/>
</dbReference>
<keyword evidence="2 6" id="KW-0378">Hydrolase</keyword>
<evidence type="ECO:0000313" key="11">
    <source>
        <dbReference type="Proteomes" id="UP001152797"/>
    </source>
</evidence>
<dbReference type="PROSITE" id="PS00137">
    <property type="entry name" value="SUBTILASE_HIS"/>
    <property type="match status" value="1"/>
</dbReference>
<organism evidence="9">
    <name type="scientific">Cladocopium goreaui</name>
    <dbReference type="NCBI Taxonomy" id="2562237"/>
    <lineage>
        <taxon>Eukaryota</taxon>
        <taxon>Sar</taxon>
        <taxon>Alveolata</taxon>
        <taxon>Dinophyceae</taxon>
        <taxon>Suessiales</taxon>
        <taxon>Symbiodiniaceae</taxon>
        <taxon>Cladocopium</taxon>
    </lineage>
</organism>
<evidence type="ECO:0000313" key="9">
    <source>
        <dbReference type="EMBL" id="CAI3971728.1"/>
    </source>
</evidence>
<dbReference type="InterPro" id="IPR022398">
    <property type="entry name" value="Peptidase_S8_His-AS"/>
</dbReference>
<dbReference type="Proteomes" id="UP001152797">
    <property type="component" value="Unassembled WGS sequence"/>
</dbReference>
<dbReference type="GO" id="GO:0005509">
    <property type="term" value="F:calcium ion binding"/>
    <property type="evidence" value="ECO:0007669"/>
    <property type="project" value="InterPro"/>
</dbReference>
<comment type="catalytic activity">
    <reaction evidence="4">
        <text>Hydrolysis of proteins with broad specificity for peptide bonds, and a preference for a large uncharged residue in P1. Hydrolyzes peptide amides.</text>
        <dbReference type="EC" id="3.4.21.62"/>
    </reaction>
</comment>
<evidence type="ECO:0000259" key="8">
    <source>
        <dbReference type="Pfam" id="PF00082"/>
    </source>
</evidence>
<evidence type="ECO:0000256" key="3">
    <source>
        <dbReference type="ARBA" id="ARBA00022825"/>
    </source>
</evidence>
<dbReference type="EMBL" id="CAMXCT010000001">
    <property type="protein sequence ID" value="CAI3971728.1"/>
    <property type="molecule type" value="Genomic_DNA"/>
</dbReference>
<dbReference type="InterPro" id="IPR000209">
    <property type="entry name" value="Peptidase_S8/S53_dom"/>
</dbReference>
<evidence type="ECO:0000256" key="2">
    <source>
        <dbReference type="ARBA" id="ARBA00022801"/>
    </source>
</evidence>
<comment type="similarity">
    <text evidence="6 7">Belongs to the peptidase S8 family.</text>
</comment>
<dbReference type="InterPro" id="IPR042099">
    <property type="entry name" value="ANL_N_sf"/>
</dbReference>
<name>A0A9P1BE13_9DINO</name>
<dbReference type="PROSITE" id="PS51892">
    <property type="entry name" value="SUBTILASE"/>
    <property type="match status" value="1"/>
</dbReference>
<dbReference type="PANTHER" id="PTHR36932">
    <property type="entry name" value="CAPSULAR POLYSACCHARIDE BIOSYNTHESIS PROTEIN"/>
    <property type="match status" value="1"/>
</dbReference>
<feature type="active site" description="Charge relay system" evidence="6">
    <location>
        <position position="152"/>
    </location>
</feature>
<dbReference type="InterPro" id="IPR015500">
    <property type="entry name" value="Peptidase_S8_subtilisin-rel"/>
</dbReference>
<dbReference type="PROSITE" id="PS00138">
    <property type="entry name" value="SUBTILASE_SER"/>
    <property type="match status" value="1"/>
</dbReference>
<dbReference type="InterPro" id="IPR036852">
    <property type="entry name" value="Peptidase_S8/S53_dom_sf"/>
</dbReference>
<feature type="active site" description="Charge relay system" evidence="6">
    <location>
        <position position="110"/>
    </location>
</feature>
<evidence type="ECO:0000256" key="4">
    <source>
        <dbReference type="ARBA" id="ARBA00023529"/>
    </source>
</evidence>